<comment type="caution">
    <text evidence="12">The sequence shown here is derived from an EMBL/GenBank/DDBJ whole genome shotgun (WGS) entry which is preliminary data.</text>
</comment>
<evidence type="ECO:0000256" key="9">
    <source>
        <dbReference type="ARBA" id="ARBA00023242"/>
    </source>
</evidence>
<keyword evidence="4 10" id="KW-0863">Zinc-finger</keyword>
<dbReference type="PANTHER" id="PTHR46481:SF10">
    <property type="entry name" value="ZINC FINGER BED DOMAIN-CONTAINING PROTEIN 39"/>
    <property type="match status" value="1"/>
</dbReference>
<evidence type="ECO:0000259" key="11">
    <source>
        <dbReference type="PROSITE" id="PS50808"/>
    </source>
</evidence>
<dbReference type="GO" id="GO:0003677">
    <property type="term" value="F:DNA binding"/>
    <property type="evidence" value="ECO:0007669"/>
    <property type="project" value="UniProtKB-KW"/>
</dbReference>
<keyword evidence="5" id="KW-0862">Zinc</keyword>
<reference evidence="12" key="1">
    <citation type="submission" date="2020-12" db="EMBL/GenBank/DDBJ databases">
        <title>WGS assembly of Carya illinoinensis cv. Pawnee.</title>
        <authorList>
            <person name="Platts A."/>
            <person name="Shu S."/>
            <person name="Wright S."/>
            <person name="Barry K."/>
            <person name="Edger P."/>
            <person name="Pires J.C."/>
            <person name="Schmutz J."/>
        </authorList>
    </citation>
    <scope>NUCLEOTIDE SEQUENCE</scope>
    <source>
        <tissue evidence="12">Leaf</tissue>
    </source>
</reference>
<comment type="subcellular location">
    <subcellularLocation>
        <location evidence="1">Nucleus</location>
    </subcellularLocation>
</comment>
<dbReference type="AlphaFoldDB" id="A0A8T1NTE2"/>
<evidence type="ECO:0000313" key="13">
    <source>
        <dbReference type="Proteomes" id="UP000811609"/>
    </source>
</evidence>
<dbReference type="Proteomes" id="UP000811609">
    <property type="component" value="Chromosome 12"/>
</dbReference>
<keyword evidence="8" id="KW-0804">Transcription</keyword>
<dbReference type="GO" id="GO:0046983">
    <property type="term" value="F:protein dimerization activity"/>
    <property type="evidence" value="ECO:0007669"/>
    <property type="project" value="InterPro"/>
</dbReference>
<dbReference type="Pfam" id="PF14372">
    <property type="entry name" value="hAT-like_RNase-H"/>
    <property type="match status" value="1"/>
</dbReference>
<organism evidence="12 13">
    <name type="scientific">Carya illinoinensis</name>
    <name type="common">Pecan</name>
    <dbReference type="NCBI Taxonomy" id="32201"/>
    <lineage>
        <taxon>Eukaryota</taxon>
        <taxon>Viridiplantae</taxon>
        <taxon>Streptophyta</taxon>
        <taxon>Embryophyta</taxon>
        <taxon>Tracheophyta</taxon>
        <taxon>Spermatophyta</taxon>
        <taxon>Magnoliopsida</taxon>
        <taxon>eudicotyledons</taxon>
        <taxon>Gunneridae</taxon>
        <taxon>Pentapetalae</taxon>
        <taxon>rosids</taxon>
        <taxon>fabids</taxon>
        <taxon>Fagales</taxon>
        <taxon>Juglandaceae</taxon>
        <taxon>Carya</taxon>
    </lineage>
</organism>
<dbReference type="GO" id="GO:0008270">
    <property type="term" value="F:zinc ion binding"/>
    <property type="evidence" value="ECO:0007669"/>
    <property type="project" value="UniProtKB-KW"/>
</dbReference>
<keyword evidence="9" id="KW-0539">Nucleus</keyword>
<keyword evidence="3" id="KW-0479">Metal-binding</keyword>
<dbReference type="EMBL" id="CM031820">
    <property type="protein sequence ID" value="KAG6633675.1"/>
    <property type="molecule type" value="Genomic_DNA"/>
</dbReference>
<evidence type="ECO:0000256" key="8">
    <source>
        <dbReference type="ARBA" id="ARBA00023163"/>
    </source>
</evidence>
<dbReference type="PROSITE" id="PS50808">
    <property type="entry name" value="ZF_BED"/>
    <property type="match status" value="1"/>
</dbReference>
<sequence length="644" mass="73530">MSEQVPTVECSSASPLVEIEVDGITGIEEFNAIECDSNDGNNEVDGIIGGEENPSAPIDPQKYAYQRKPRKKTSAVWKDFKIVEKNGVKKAECNFCKDLLSISSSGSTTHFHRHLTSCLPHIAASKRQKVLIIDMKSSECVNLVKNFSYDMKKVRELASHMILYHEYPFSMMEHVVFNKFMRANTPYWQKISRTTARNDCQSTYEIEKKKLKTILRGVNKVSITTDMWTSGQKISYMVITCHFVDPNWHLQKRVLNFCNVPPPHNRVIIADALQKCFIDWGIENKVSTITVDNARYNDVALRVLKDVFSLKKKLSIGGQLFHVRCCAHITNLLVKDGLSEIGEIVDCVREGVKYLVASEARIKQFSDIAKQLQLPSKKLFLDVPTRWNSTYLMLAVALEFREVFPRYGDRDQGFNYVPSVEDWTKVENVCQILAVFNEVTNIISGTEYPTTNLFLPEVWRIKEVLNKKSLDLNDYIRAMVVKMNTKFDKYWGNVICLWQWLLFWIQANVESSGHENARDIGSSCSGSINVVGKNVMSGKSIFESFVRKNDTIRPVKSDLDVYLEECVYICSEDSDLHFDALEWWKVNDLKYRILSKMARDILSIPITTVASESTFSAGGRVIDPYRASMSVETVEMLLFGADWV</sequence>
<dbReference type="InterPro" id="IPR008906">
    <property type="entry name" value="HATC_C_dom"/>
</dbReference>
<protein>
    <recommendedName>
        <fullName evidence="11">BED-type domain-containing protein</fullName>
    </recommendedName>
</protein>
<comment type="subunit">
    <text evidence="2">Homodimer.</text>
</comment>
<gene>
    <name evidence="12" type="ORF">CIPAW_12G065500</name>
</gene>
<dbReference type="SMART" id="SM00614">
    <property type="entry name" value="ZnF_BED"/>
    <property type="match status" value="1"/>
</dbReference>
<evidence type="ECO:0000256" key="3">
    <source>
        <dbReference type="ARBA" id="ARBA00022723"/>
    </source>
</evidence>
<evidence type="ECO:0000256" key="4">
    <source>
        <dbReference type="ARBA" id="ARBA00022771"/>
    </source>
</evidence>
<name>A0A8T1NTE2_CARIL</name>
<dbReference type="InterPro" id="IPR025525">
    <property type="entry name" value="hAT-like_transposase_RNase-H"/>
</dbReference>
<dbReference type="InterPro" id="IPR003656">
    <property type="entry name" value="Znf_BED"/>
</dbReference>
<evidence type="ECO:0000256" key="10">
    <source>
        <dbReference type="PROSITE-ProRule" id="PRU00027"/>
    </source>
</evidence>
<keyword evidence="6" id="KW-0805">Transcription regulation</keyword>
<dbReference type="GO" id="GO:0005634">
    <property type="term" value="C:nucleus"/>
    <property type="evidence" value="ECO:0007669"/>
    <property type="project" value="UniProtKB-SubCell"/>
</dbReference>
<feature type="domain" description="BED-type" evidence="11">
    <location>
        <begin position="71"/>
        <end position="130"/>
    </location>
</feature>
<dbReference type="Pfam" id="PF02892">
    <property type="entry name" value="zf-BED"/>
    <property type="match status" value="1"/>
</dbReference>
<evidence type="ECO:0000256" key="5">
    <source>
        <dbReference type="ARBA" id="ARBA00022833"/>
    </source>
</evidence>
<evidence type="ECO:0000256" key="6">
    <source>
        <dbReference type="ARBA" id="ARBA00023015"/>
    </source>
</evidence>
<keyword evidence="7" id="KW-0238">DNA-binding</keyword>
<dbReference type="InterPro" id="IPR052035">
    <property type="entry name" value="ZnF_BED_domain_contain"/>
</dbReference>
<evidence type="ECO:0000313" key="12">
    <source>
        <dbReference type="EMBL" id="KAG6633675.1"/>
    </source>
</evidence>
<evidence type="ECO:0000256" key="2">
    <source>
        <dbReference type="ARBA" id="ARBA00011738"/>
    </source>
</evidence>
<accession>A0A8T1NTE2</accession>
<proteinExistence type="predicted"/>
<dbReference type="PANTHER" id="PTHR46481">
    <property type="entry name" value="ZINC FINGER BED DOMAIN-CONTAINING PROTEIN 4"/>
    <property type="match status" value="1"/>
</dbReference>
<keyword evidence="13" id="KW-1185">Reference proteome</keyword>
<evidence type="ECO:0000256" key="1">
    <source>
        <dbReference type="ARBA" id="ARBA00004123"/>
    </source>
</evidence>
<dbReference type="Pfam" id="PF05699">
    <property type="entry name" value="Dimer_Tnp_hAT"/>
    <property type="match status" value="1"/>
</dbReference>
<evidence type="ECO:0000256" key="7">
    <source>
        <dbReference type="ARBA" id="ARBA00023125"/>
    </source>
</evidence>